<dbReference type="SUPFAM" id="SSF47384">
    <property type="entry name" value="Homodimeric domain of signal transducing histidine kinase"/>
    <property type="match status" value="1"/>
</dbReference>
<dbReference type="InParanoid" id="D6TS42"/>
<dbReference type="InterPro" id="IPR013656">
    <property type="entry name" value="PAS_4"/>
</dbReference>
<keyword evidence="5 9" id="KW-0418">Kinase</keyword>
<feature type="domain" description="Histidine kinase" evidence="8">
    <location>
        <begin position="393"/>
        <end position="627"/>
    </location>
</feature>
<reference evidence="9 10" key="1">
    <citation type="journal article" date="2011" name="Stand. Genomic Sci.">
        <title>Non-contiguous finished genome sequence and contextual data of the filamentous soil bacterium Ktedonobacter racemifer type strain (SOSP1-21).</title>
        <authorList>
            <person name="Chang Y.J."/>
            <person name="Land M."/>
            <person name="Hauser L."/>
            <person name="Chertkov O."/>
            <person name="Del Rio T.G."/>
            <person name="Nolan M."/>
            <person name="Copeland A."/>
            <person name="Tice H."/>
            <person name="Cheng J.F."/>
            <person name="Lucas S."/>
            <person name="Han C."/>
            <person name="Goodwin L."/>
            <person name="Pitluck S."/>
            <person name="Ivanova N."/>
            <person name="Ovchinikova G."/>
            <person name="Pati A."/>
            <person name="Chen A."/>
            <person name="Palaniappan K."/>
            <person name="Mavromatis K."/>
            <person name="Liolios K."/>
            <person name="Brettin T."/>
            <person name="Fiebig A."/>
            <person name="Rohde M."/>
            <person name="Abt B."/>
            <person name="Goker M."/>
            <person name="Detter J.C."/>
            <person name="Woyke T."/>
            <person name="Bristow J."/>
            <person name="Eisen J.A."/>
            <person name="Markowitz V."/>
            <person name="Hugenholtz P."/>
            <person name="Kyrpides N.C."/>
            <person name="Klenk H.P."/>
            <person name="Lapidus A."/>
        </authorList>
    </citation>
    <scope>NUCLEOTIDE SEQUENCE [LARGE SCALE GENOMIC DNA]</scope>
    <source>
        <strain evidence="10">DSM 44963</strain>
    </source>
</reference>
<gene>
    <name evidence="9" type="ORF">Krac_7390</name>
</gene>
<dbReference type="PANTHER" id="PTHR43711:SF1">
    <property type="entry name" value="HISTIDINE KINASE 1"/>
    <property type="match status" value="1"/>
</dbReference>
<dbReference type="CDD" id="cd00082">
    <property type="entry name" value="HisKA"/>
    <property type="match status" value="1"/>
</dbReference>
<dbReference type="EC" id="2.7.13.3" evidence="2"/>
<keyword evidence="6" id="KW-0902">Two-component regulatory system</keyword>
<dbReference type="GO" id="GO:0000155">
    <property type="term" value="F:phosphorelay sensor kinase activity"/>
    <property type="evidence" value="ECO:0007669"/>
    <property type="project" value="InterPro"/>
</dbReference>
<dbReference type="InterPro" id="IPR005467">
    <property type="entry name" value="His_kinase_dom"/>
</dbReference>
<comment type="caution">
    <text evidence="9">The sequence shown here is derived from an EMBL/GenBank/DDBJ whole genome shotgun (WGS) entry which is preliminary data.</text>
</comment>
<dbReference type="Gene3D" id="3.30.565.10">
    <property type="entry name" value="Histidine kinase-like ATPase, C-terminal domain"/>
    <property type="match status" value="1"/>
</dbReference>
<evidence type="ECO:0000259" key="8">
    <source>
        <dbReference type="PROSITE" id="PS50109"/>
    </source>
</evidence>
<organism evidence="9 10">
    <name type="scientific">Ktedonobacter racemifer DSM 44963</name>
    <dbReference type="NCBI Taxonomy" id="485913"/>
    <lineage>
        <taxon>Bacteria</taxon>
        <taxon>Bacillati</taxon>
        <taxon>Chloroflexota</taxon>
        <taxon>Ktedonobacteria</taxon>
        <taxon>Ktedonobacterales</taxon>
        <taxon>Ktedonobacteraceae</taxon>
        <taxon>Ktedonobacter</taxon>
    </lineage>
</organism>
<evidence type="ECO:0000256" key="3">
    <source>
        <dbReference type="ARBA" id="ARBA00022553"/>
    </source>
</evidence>
<keyword evidence="4" id="KW-0808">Transferase</keyword>
<dbReference type="SMART" id="SM00387">
    <property type="entry name" value="HATPase_c"/>
    <property type="match status" value="1"/>
</dbReference>
<dbReference type="InterPro" id="IPR036890">
    <property type="entry name" value="HATPase_C_sf"/>
</dbReference>
<dbReference type="Gene3D" id="3.30.450.20">
    <property type="entry name" value="PAS domain"/>
    <property type="match status" value="1"/>
</dbReference>
<sequence>MGKSLHHVTQREQKRERTPGGTSISHARSLKVSSQRMMQLNQLEIIWESFPEGLIACDRNQKIVRINAAARKLLEVVSEAQCQGRDYQHFLTHYLRSDEQPPCVPSEQWLMNLVLAGTTGADLPNQTLLLRLPSGRKTPVSVRSFPAGDQMRNVEETVFIIQEFTHARQEVSCLQQAHEAMMDLINAIAQLPEQRDHLLPEETFLLAPPVLFVAQQLVDVVRSVLNCHRVDLLAFGHRTDHLYFVAGSGLTAEQEQHWREIGGRFQLLDAVDDAARARLGAHQEVLTDHFDTIEYLGKHLPFPAYPHLAAPDSEIFLLLPLFLEQQWVGMLIIVKASSEGEYTPEEIALMKAVTAQTMLVIEGIHCFYAQEEKQKRALIQREVSRLIGEFLNLATHELRTPLTVTTGNLQLAQRRLRILKDQLAPSSAQLRDSIASVQQPLAAASQGARLQQRMIDALIDDARIQTNTLPVASRSEDLLVLLREVVTRQQQSAPEHTIMLDVPSPAQKVPIIADAGRIKQVLHIYLTNALTFSPPGRPVVVKLNIADTRARVSVHNEGSGIAREDLDHIWERFYRAKGSAVQHELDLSFGLALYLCREFIKRQQGSVGVQSAPGQGATFWFTLPITPAQEE</sequence>
<feature type="compositionally biased region" description="Basic and acidic residues" evidence="7">
    <location>
        <begin position="9"/>
        <end position="18"/>
    </location>
</feature>
<dbReference type="PANTHER" id="PTHR43711">
    <property type="entry name" value="TWO-COMPONENT HISTIDINE KINASE"/>
    <property type="match status" value="1"/>
</dbReference>
<dbReference type="InterPro" id="IPR000014">
    <property type="entry name" value="PAS"/>
</dbReference>
<evidence type="ECO:0000256" key="4">
    <source>
        <dbReference type="ARBA" id="ARBA00022679"/>
    </source>
</evidence>
<dbReference type="PROSITE" id="PS50109">
    <property type="entry name" value="HIS_KIN"/>
    <property type="match status" value="1"/>
</dbReference>
<dbReference type="Pfam" id="PF02518">
    <property type="entry name" value="HATPase_c"/>
    <property type="match status" value="1"/>
</dbReference>
<dbReference type="SUPFAM" id="SSF55785">
    <property type="entry name" value="PYP-like sensor domain (PAS domain)"/>
    <property type="match status" value="1"/>
</dbReference>
<dbReference type="InterPro" id="IPR003594">
    <property type="entry name" value="HATPase_dom"/>
</dbReference>
<protein>
    <recommendedName>
        <fullName evidence="2">histidine kinase</fullName>
        <ecNumber evidence="2">2.7.13.3</ecNumber>
    </recommendedName>
</protein>
<evidence type="ECO:0000256" key="7">
    <source>
        <dbReference type="SAM" id="MobiDB-lite"/>
    </source>
</evidence>
<dbReference type="RefSeq" id="WP_007910144.1">
    <property type="nucleotide sequence ID" value="NZ_ADVG01000002.1"/>
</dbReference>
<dbReference type="STRING" id="485913.Krac_7390"/>
<evidence type="ECO:0000256" key="2">
    <source>
        <dbReference type="ARBA" id="ARBA00012438"/>
    </source>
</evidence>
<dbReference type="OrthoDB" id="5342753at2"/>
<dbReference type="eggNOG" id="COG2205">
    <property type="taxonomic scope" value="Bacteria"/>
</dbReference>
<proteinExistence type="predicted"/>
<dbReference type="SMART" id="SM00388">
    <property type="entry name" value="HisKA"/>
    <property type="match status" value="1"/>
</dbReference>
<dbReference type="InterPro" id="IPR003661">
    <property type="entry name" value="HisK_dim/P_dom"/>
</dbReference>
<evidence type="ECO:0000256" key="6">
    <source>
        <dbReference type="ARBA" id="ARBA00023012"/>
    </source>
</evidence>
<keyword evidence="3" id="KW-0597">Phosphoprotein</keyword>
<evidence type="ECO:0000256" key="5">
    <source>
        <dbReference type="ARBA" id="ARBA00022777"/>
    </source>
</evidence>
<accession>D6TS42</accession>
<comment type="catalytic activity">
    <reaction evidence="1">
        <text>ATP + protein L-histidine = ADP + protein N-phospho-L-histidine.</text>
        <dbReference type="EC" id="2.7.13.3"/>
    </reaction>
</comment>
<dbReference type="PRINTS" id="PR00344">
    <property type="entry name" value="BCTRLSENSOR"/>
</dbReference>
<dbReference type="Gene3D" id="3.30.450.40">
    <property type="match status" value="1"/>
</dbReference>
<dbReference type="SUPFAM" id="SSF55781">
    <property type="entry name" value="GAF domain-like"/>
    <property type="match status" value="1"/>
</dbReference>
<dbReference type="InterPro" id="IPR035965">
    <property type="entry name" value="PAS-like_dom_sf"/>
</dbReference>
<dbReference type="Pfam" id="PF08448">
    <property type="entry name" value="PAS_4"/>
    <property type="match status" value="1"/>
</dbReference>
<dbReference type="AlphaFoldDB" id="D6TS42"/>
<name>D6TS42_KTERA</name>
<dbReference type="InterPro" id="IPR029016">
    <property type="entry name" value="GAF-like_dom_sf"/>
</dbReference>
<evidence type="ECO:0000256" key="1">
    <source>
        <dbReference type="ARBA" id="ARBA00000085"/>
    </source>
</evidence>
<dbReference type="InterPro" id="IPR004358">
    <property type="entry name" value="Sig_transdc_His_kin-like_C"/>
</dbReference>
<dbReference type="InterPro" id="IPR050736">
    <property type="entry name" value="Sensor_HK_Regulatory"/>
</dbReference>
<dbReference type="Gene3D" id="1.10.287.130">
    <property type="match status" value="1"/>
</dbReference>
<dbReference type="SMART" id="SM00091">
    <property type="entry name" value="PAS"/>
    <property type="match status" value="1"/>
</dbReference>
<evidence type="ECO:0000313" key="10">
    <source>
        <dbReference type="Proteomes" id="UP000004508"/>
    </source>
</evidence>
<dbReference type="SUPFAM" id="SSF55874">
    <property type="entry name" value="ATPase domain of HSP90 chaperone/DNA topoisomerase II/histidine kinase"/>
    <property type="match status" value="1"/>
</dbReference>
<evidence type="ECO:0000313" key="9">
    <source>
        <dbReference type="EMBL" id="EFH86115.1"/>
    </source>
</evidence>
<dbReference type="Proteomes" id="UP000004508">
    <property type="component" value="Unassembled WGS sequence"/>
</dbReference>
<dbReference type="EMBL" id="ADVG01000002">
    <property type="protein sequence ID" value="EFH86115.1"/>
    <property type="molecule type" value="Genomic_DNA"/>
</dbReference>
<dbReference type="InterPro" id="IPR036097">
    <property type="entry name" value="HisK_dim/P_sf"/>
</dbReference>
<keyword evidence="10" id="KW-1185">Reference proteome</keyword>
<feature type="region of interest" description="Disordered" evidence="7">
    <location>
        <begin position="1"/>
        <end position="26"/>
    </location>
</feature>